<dbReference type="RefSeq" id="XP_033402956.1">
    <property type="nucleotide sequence ID" value="XM_033546613.1"/>
</dbReference>
<protein>
    <submittedName>
        <fullName evidence="2">Uncharacterized protein</fullName>
    </submittedName>
</protein>
<gene>
    <name evidence="2" type="ORF">K452DRAFT_3984</name>
</gene>
<feature type="compositionally biased region" description="Basic residues" evidence="1">
    <location>
        <begin position="94"/>
        <end position="104"/>
    </location>
</feature>
<feature type="compositionally biased region" description="Polar residues" evidence="1">
    <location>
        <begin position="67"/>
        <end position="89"/>
    </location>
</feature>
<accession>A0A6A6BTV7</accession>
<keyword evidence="3" id="KW-1185">Reference proteome</keyword>
<sequence>MNKYTNKQTNKQIFNGKDWIGKQTQINKQSNHSNNNKRTYAYIYTCISIYTSISKFKPTRQTRNTSLFLQRSQLGTSTAPQGQETSNKQARALPRNRSKPKPKLPTHPSHPLSLPLLSLSFPPPGADPSQPSPAQPGLVQARLDPWFLTITRSLPTPLSAPRRA</sequence>
<feature type="compositionally biased region" description="Low complexity" evidence="1">
    <location>
        <begin position="106"/>
        <end position="120"/>
    </location>
</feature>
<evidence type="ECO:0000256" key="1">
    <source>
        <dbReference type="SAM" id="MobiDB-lite"/>
    </source>
</evidence>
<proteinExistence type="predicted"/>
<feature type="compositionally biased region" description="Pro residues" evidence="1">
    <location>
        <begin position="121"/>
        <end position="134"/>
    </location>
</feature>
<evidence type="ECO:0000313" key="2">
    <source>
        <dbReference type="EMBL" id="KAF2147248.1"/>
    </source>
</evidence>
<dbReference type="AlphaFoldDB" id="A0A6A6BTV7"/>
<dbReference type="EMBL" id="ML995474">
    <property type="protein sequence ID" value="KAF2147248.1"/>
    <property type="molecule type" value="Genomic_DNA"/>
</dbReference>
<organism evidence="2 3">
    <name type="scientific">Aplosporella prunicola CBS 121167</name>
    <dbReference type="NCBI Taxonomy" id="1176127"/>
    <lineage>
        <taxon>Eukaryota</taxon>
        <taxon>Fungi</taxon>
        <taxon>Dikarya</taxon>
        <taxon>Ascomycota</taxon>
        <taxon>Pezizomycotina</taxon>
        <taxon>Dothideomycetes</taxon>
        <taxon>Dothideomycetes incertae sedis</taxon>
        <taxon>Botryosphaeriales</taxon>
        <taxon>Aplosporellaceae</taxon>
        <taxon>Aplosporella</taxon>
    </lineage>
</organism>
<evidence type="ECO:0000313" key="3">
    <source>
        <dbReference type="Proteomes" id="UP000799438"/>
    </source>
</evidence>
<dbReference type="Proteomes" id="UP000799438">
    <property type="component" value="Unassembled WGS sequence"/>
</dbReference>
<reference evidence="2" key="1">
    <citation type="journal article" date="2020" name="Stud. Mycol.">
        <title>101 Dothideomycetes genomes: a test case for predicting lifestyles and emergence of pathogens.</title>
        <authorList>
            <person name="Haridas S."/>
            <person name="Albert R."/>
            <person name="Binder M."/>
            <person name="Bloem J."/>
            <person name="Labutti K."/>
            <person name="Salamov A."/>
            <person name="Andreopoulos B."/>
            <person name="Baker S."/>
            <person name="Barry K."/>
            <person name="Bills G."/>
            <person name="Bluhm B."/>
            <person name="Cannon C."/>
            <person name="Castanera R."/>
            <person name="Culley D."/>
            <person name="Daum C."/>
            <person name="Ezra D."/>
            <person name="Gonzalez J."/>
            <person name="Henrissat B."/>
            <person name="Kuo A."/>
            <person name="Liang C."/>
            <person name="Lipzen A."/>
            <person name="Lutzoni F."/>
            <person name="Magnuson J."/>
            <person name="Mondo S."/>
            <person name="Nolan M."/>
            <person name="Ohm R."/>
            <person name="Pangilinan J."/>
            <person name="Park H.-J."/>
            <person name="Ramirez L."/>
            <person name="Alfaro M."/>
            <person name="Sun H."/>
            <person name="Tritt A."/>
            <person name="Yoshinaga Y."/>
            <person name="Zwiers L.-H."/>
            <person name="Turgeon B."/>
            <person name="Goodwin S."/>
            <person name="Spatafora J."/>
            <person name="Crous P."/>
            <person name="Grigoriev I."/>
        </authorList>
    </citation>
    <scope>NUCLEOTIDE SEQUENCE</scope>
    <source>
        <strain evidence="2">CBS 121167</strain>
    </source>
</reference>
<dbReference type="GeneID" id="54304119"/>
<name>A0A6A6BTV7_9PEZI</name>
<feature type="region of interest" description="Disordered" evidence="1">
    <location>
        <begin position="67"/>
        <end position="138"/>
    </location>
</feature>